<keyword evidence="5" id="KW-1185">Reference proteome</keyword>
<name>A0A6A8DK30_9BACI</name>
<dbReference type="PANTHER" id="PTHR41259">
    <property type="entry name" value="DOUBLE-STRAND BREAK REPAIR RAD50 ATPASE, PUTATIVE-RELATED"/>
    <property type="match status" value="1"/>
</dbReference>
<sequence length="987" mass="116032">MKILSANIYGFGKWQDEQLNFGDKQLVIISGENESGKSTLRQYMLFMFFGLPPKKREFYFPKTGGKMGGRLTVSTQTHGEFTIERIHDRNNGEAECFFPDGTIENEKWLKESMTGIDYSSFQSIFSFDSNDLNKLHTLKADQLGEVLLGIGMTGSDQIYKTEKHLDNQLNQLFKPQGKKPEVNEQLMKIEEINKQLNELKVEENSYHEKQSLKEIISEEIVNLQQELAASRKKQTSIETKIQVSPLLTELHHANQQLFQYEDPSEFPENGVERYQHIKEQLLPLQSEYSVLHDNEQKYESELGSLKKQVWDSELFNKANVVLERARNYNHSGNEMEYHITEKDSIARELTKDLEQLQVGVELEDLRDLKLPFHVEEEWNQLKQEKSQLFMELEKVDSELKSILHQIKHVGDRNEHIKAKLVSQEKIDQYNQKVSDYDNQTKAQMFNEFNIDQKRKWQKESKERDKRSNIVIAVGSLFSIALGAFAFVAEIDSLLIASILLFVGVVIQKLVVAQSNRRTEKIFGKTDTVTRSQPKQEEIHIKEMKQTLSDQQTFQYELKNGEADYQKLYIEQIKLEEKEHFYRIKQKRLEKRVNEQTDIFSFLNLVHIDYWPKLYHILSNSVLKWNKYSHLESEIEKLQLTLNHYEEEIVLFLEENQLIVEELPINEKVNHLKRLIEKQMGLNNNIEQYTKWLNEVYDLQRNLILRMKPYHEEIANLWNLARVEDEEVFLKKGNNKKSREKLESRISEIKDQLTPLLGESGFKIALASKPDEKEDLLQEVRDIKQYIDEVEASIEDKRQSLSDVKSLLVKMENKEDYSIVKHQFHLEQDYLKSLTKQWAIHQVSKQILLETKQIFQNNYLPKVIESTSYYFNLLTGGRYINVFSPKSGNPMQVENNLGIRFNVNQLSQGTNDQLYISLRIALSEIVNKQYKLPFFIDDAFVHFDKSRTKEMIRILNKLATNQQIILFTCQDSLQLYVENEKNVHLQVL</sequence>
<dbReference type="InterPro" id="IPR027417">
    <property type="entry name" value="P-loop_NTPase"/>
</dbReference>
<dbReference type="RefSeq" id="WP_153737736.1">
    <property type="nucleotide sequence ID" value="NZ_WJNG01000014.1"/>
</dbReference>
<comment type="caution">
    <text evidence="4">The sequence shown here is derived from an EMBL/GenBank/DDBJ whole genome shotgun (WGS) entry which is preliminary data.</text>
</comment>
<gene>
    <name evidence="4" type="ORF">GH741_15870</name>
</gene>
<proteinExistence type="predicted"/>
<keyword evidence="2" id="KW-1133">Transmembrane helix</keyword>
<evidence type="ECO:0000313" key="4">
    <source>
        <dbReference type="EMBL" id="MRH44119.1"/>
    </source>
</evidence>
<keyword evidence="2" id="KW-0812">Transmembrane</keyword>
<dbReference type="AlphaFoldDB" id="A0A6A8DK30"/>
<feature type="coiled-coil region" evidence="1">
    <location>
        <begin position="627"/>
        <end position="654"/>
    </location>
</feature>
<protein>
    <submittedName>
        <fullName evidence="4">AAA family ATPase</fullName>
    </submittedName>
</protein>
<evidence type="ECO:0000313" key="5">
    <source>
        <dbReference type="Proteomes" id="UP000799092"/>
    </source>
</evidence>
<dbReference type="EMBL" id="WJNG01000014">
    <property type="protein sequence ID" value="MRH44119.1"/>
    <property type="molecule type" value="Genomic_DNA"/>
</dbReference>
<accession>A0A6A8DK30</accession>
<evidence type="ECO:0000256" key="1">
    <source>
        <dbReference type="SAM" id="Coils"/>
    </source>
</evidence>
<reference evidence="4" key="1">
    <citation type="submission" date="2019-11" db="EMBL/GenBank/DDBJ databases">
        <authorList>
            <person name="Li J."/>
        </authorList>
    </citation>
    <scope>NUCLEOTIDE SEQUENCE</scope>
    <source>
        <strain evidence="4">B6B</strain>
    </source>
</reference>
<feature type="domain" description="YhaN AAA" evidence="3">
    <location>
        <begin position="1"/>
        <end position="205"/>
    </location>
</feature>
<feature type="transmembrane region" description="Helical" evidence="2">
    <location>
        <begin position="493"/>
        <end position="511"/>
    </location>
</feature>
<dbReference type="OrthoDB" id="9764467at2"/>
<dbReference type="InterPro" id="IPR038734">
    <property type="entry name" value="YhaN_AAA"/>
</dbReference>
<dbReference type="PANTHER" id="PTHR41259:SF1">
    <property type="entry name" value="DOUBLE-STRAND BREAK REPAIR RAD50 ATPASE, PUTATIVE-RELATED"/>
    <property type="match status" value="1"/>
</dbReference>
<keyword evidence="2" id="KW-0472">Membrane</keyword>
<feature type="coiled-coil region" evidence="1">
    <location>
        <begin position="772"/>
        <end position="813"/>
    </location>
</feature>
<dbReference type="Proteomes" id="UP000799092">
    <property type="component" value="Unassembled WGS sequence"/>
</dbReference>
<organism evidence="4 5">
    <name type="scientific">Aquibacillus halophilus</name>
    <dbReference type="NCBI Taxonomy" id="930132"/>
    <lineage>
        <taxon>Bacteria</taxon>
        <taxon>Bacillati</taxon>
        <taxon>Bacillota</taxon>
        <taxon>Bacilli</taxon>
        <taxon>Bacillales</taxon>
        <taxon>Bacillaceae</taxon>
        <taxon>Aquibacillus</taxon>
    </lineage>
</organism>
<dbReference type="Pfam" id="PF13514">
    <property type="entry name" value="AAA_27"/>
    <property type="match status" value="1"/>
</dbReference>
<feature type="transmembrane region" description="Helical" evidence="2">
    <location>
        <begin position="468"/>
        <end position="487"/>
    </location>
</feature>
<feature type="coiled-coil region" evidence="1">
    <location>
        <begin position="179"/>
        <end position="233"/>
    </location>
</feature>
<dbReference type="Gene3D" id="3.40.50.300">
    <property type="entry name" value="P-loop containing nucleotide triphosphate hydrolases"/>
    <property type="match status" value="2"/>
</dbReference>
<evidence type="ECO:0000256" key="2">
    <source>
        <dbReference type="SAM" id="Phobius"/>
    </source>
</evidence>
<keyword evidence="1" id="KW-0175">Coiled coil</keyword>
<evidence type="ECO:0000259" key="3">
    <source>
        <dbReference type="Pfam" id="PF13514"/>
    </source>
</evidence>
<dbReference type="SUPFAM" id="SSF52540">
    <property type="entry name" value="P-loop containing nucleoside triphosphate hydrolases"/>
    <property type="match status" value="1"/>
</dbReference>